<accession>A0A2A6LYK3</accession>
<organism evidence="1 2">
    <name type="scientific">Rhizobium fredii</name>
    <name type="common">Sinorhizobium fredii</name>
    <dbReference type="NCBI Taxonomy" id="380"/>
    <lineage>
        <taxon>Bacteria</taxon>
        <taxon>Pseudomonadati</taxon>
        <taxon>Pseudomonadota</taxon>
        <taxon>Alphaproteobacteria</taxon>
        <taxon>Hyphomicrobiales</taxon>
        <taxon>Rhizobiaceae</taxon>
        <taxon>Sinorhizobium/Ensifer group</taxon>
        <taxon>Sinorhizobium</taxon>
    </lineage>
</organism>
<dbReference type="Proteomes" id="UP000220353">
    <property type="component" value="Unassembled WGS sequence"/>
</dbReference>
<gene>
    <name evidence="1" type="ORF">CO661_14160</name>
</gene>
<reference evidence="1 2" key="1">
    <citation type="submission" date="2017-09" db="EMBL/GenBank/DDBJ databases">
        <title>Comparative genomics of rhizobia isolated from Phaseolus vulgaris in China.</title>
        <authorList>
            <person name="Tong W."/>
        </authorList>
    </citation>
    <scope>NUCLEOTIDE SEQUENCE [LARGE SCALE GENOMIC DNA]</scope>
    <source>
        <strain evidence="1 2">PCH1</strain>
    </source>
</reference>
<evidence type="ECO:0008006" key="3">
    <source>
        <dbReference type="Google" id="ProtNLM"/>
    </source>
</evidence>
<comment type="caution">
    <text evidence="1">The sequence shown here is derived from an EMBL/GenBank/DDBJ whole genome shotgun (WGS) entry which is preliminary data.</text>
</comment>
<proteinExistence type="predicted"/>
<dbReference type="EMBL" id="NWTC01000009">
    <property type="protein sequence ID" value="PDT47322.1"/>
    <property type="molecule type" value="Genomic_DNA"/>
</dbReference>
<dbReference type="InterPro" id="IPR056909">
    <property type="entry name" value="SU10_portal"/>
</dbReference>
<evidence type="ECO:0000313" key="2">
    <source>
        <dbReference type="Proteomes" id="UP000220353"/>
    </source>
</evidence>
<dbReference type="RefSeq" id="WP_097586929.1">
    <property type="nucleotide sequence ID" value="NZ_NWTC01000009.1"/>
</dbReference>
<name>A0A2A6LYK3_RHIFR</name>
<sequence>MAKEQLSDDQIRTIVAREIRLANGSDRSELSKKRTRALEYFNGEMSDTPPEAGRSSVVSLDLADTMGWMLPGILRVFTASDKTAEAEPVGPEDIQNAKQATDALNFVFWKKNDGYRILYNATHDGLMTGNGIVKAWWDATEKQEVTTHTGLSMDQLAALVSEEGVEVQTHTANEDGTHDIKISRTKSYGCVKVDVIPGEDFYIDPDATTIDDARFLAHRKQVTRSDLVEMGFDRADVEKLALSSEMLEPEQASRGENTMDGETSAADNATELVDLYECQFKVDVDGDGLAETVHAYYGGNKDGGVLLDWEVWEDEPIFYDIPCDPVPHRWDARSIADQTMDVQRVKTVLLRQALDNIYATNLPQKEVENGSVENPDELTNPTFGGIILKKVGSAPIVPHATPFVANHAFDAIAYQDEVITRRTGVSRQTMALDPDALQNQTATANQNAQDAAYSKIELIARNMAELGWRKVFRGILRLLIKHQDRPMMVRMSGDEWVEVDPRPWNADMDVTINVGLGTGSRDRDMAMLQGVLANQMGMMDRFAGAGMMRKALEMMPYVHNTLMKIAESAGLKSPEQFYPPITPEDVEGAIQQAEQSAGQPPPEIQAQMAIEDKKIQAARDKEMAQMEADIQVKQVELQKNEALEGQKLQYDFAKFEKQQQLEREKMAQQRELELMKMGLAEKPEGGGVVSREDERANNVAQSMDRMMQAISALLESNGRTKTITGPNGKSYTVQVN</sequence>
<dbReference type="Pfam" id="PF23899">
    <property type="entry name" value="SU10_portal"/>
    <property type="match status" value="1"/>
</dbReference>
<dbReference type="AlphaFoldDB" id="A0A2A6LYK3"/>
<evidence type="ECO:0000313" key="1">
    <source>
        <dbReference type="EMBL" id="PDT47322.1"/>
    </source>
</evidence>
<protein>
    <recommendedName>
        <fullName evidence="3">Portal protein</fullName>
    </recommendedName>
</protein>